<organism evidence="2 3">
    <name type="scientific">Allacma fusca</name>
    <dbReference type="NCBI Taxonomy" id="39272"/>
    <lineage>
        <taxon>Eukaryota</taxon>
        <taxon>Metazoa</taxon>
        <taxon>Ecdysozoa</taxon>
        <taxon>Arthropoda</taxon>
        <taxon>Hexapoda</taxon>
        <taxon>Collembola</taxon>
        <taxon>Symphypleona</taxon>
        <taxon>Sminthuridae</taxon>
        <taxon>Allacma</taxon>
    </lineage>
</organism>
<dbReference type="Proteomes" id="UP000708208">
    <property type="component" value="Unassembled WGS sequence"/>
</dbReference>
<reference evidence="2" key="1">
    <citation type="submission" date="2021-06" db="EMBL/GenBank/DDBJ databases">
        <authorList>
            <person name="Hodson N. C."/>
            <person name="Mongue J. A."/>
            <person name="Jaron S. K."/>
        </authorList>
    </citation>
    <scope>NUCLEOTIDE SEQUENCE</scope>
</reference>
<protein>
    <submittedName>
        <fullName evidence="2">Uncharacterized protein</fullName>
    </submittedName>
</protein>
<name>A0A8J2P8W3_9HEXA</name>
<comment type="caution">
    <text evidence="2">The sequence shown here is derived from an EMBL/GenBank/DDBJ whole genome shotgun (WGS) entry which is preliminary data.</text>
</comment>
<feature type="region of interest" description="Disordered" evidence="1">
    <location>
        <begin position="1"/>
        <end position="46"/>
    </location>
</feature>
<dbReference type="AlphaFoldDB" id="A0A8J2P8W3"/>
<proteinExistence type="predicted"/>
<keyword evidence="3" id="KW-1185">Reference proteome</keyword>
<evidence type="ECO:0000256" key="1">
    <source>
        <dbReference type="SAM" id="MobiDB-lite"/>
    </source>
</evidence>
<evidence type="ECO:0000313" key="2">
    <source>
        <dbReference type="EMBL" id="CAG7785187.1"/>
    </source>
</evidence>
<sequence>MPSPTGTSPFRVFTRPQTSRSTGSTEDSGEIPFLSGNSSDGSDNSRIDRFLHERLGRRVSLRTNRTSRQSSFNSKKNSQSEEQPEPSP</sequence>
<feature type="region of interest" description="Disordered" evidence="1">
    <location>
        <begin position="58"/>
        <end position="88"/>
    </location>
</feature>
<gene>
    <name evidence="2" type="ORF">AFUS01_LOCUS23829</name>
</gene>
<accession>A0A8J2P8W3</accession>
<dbReference type="EMBL" id="CAJVCH010291088">
    <property type="protein sequence ID" value="CAG7785187.1"/>
    <property type="molecule type" value="Genomic_DNA"/>
</dbReference>
<evidence type="ECO:0000313" key="3">
    <source>
        <dbReference type="Proteomes" id="UP000708208"/>
    </source>
</evidence>
<feature type="compositionally biased region" description="Polar residues" evidence="1">
    <location>
        <begin position="15"/>
        <end position="26"/>
    </location>
</feature>
<feature type="non-terminal residue" evidence="2">
    <location>
        <position position="1"/>
    </location>
</feature>
<feature type="compositionally biased region" description="Low complexity" evidence="1">
    <location>
        <begin position="67"/>
        <end position="77"/>
    </location>
</feature>